<organism evidence="1">
    <name type="scientific">marine sediment metagenome</name>
    <dbReference type="NCBI Taxonomy" id="412755"/>
    <lineage>
        <taxon>unclassified sequences</taxon>
        <taxon>metagenomes</taxon>
        <taxon>ecological metagenomes</taxon>
    </lineage>
</organism>
<dbReference type="EMBL" id="BARV01020045">
    <property type="protein sequence ID" value="GAI22937.1"/>
    <property type="molecule type" value="Genomic_DNA"/>
</dbReference>
<feature type="non-terminal residue" evidence="1">
    <location>
        <position position="112"/>
    </location>
</feature>
<accession>X1LU91</accession>
<reference evidence="1" key="1">
    <citation type="journal article" date="2014" name="Front. Microbiol.">
        <title>High frequency of phylogenetically diverse reductive dehalogenase-homologous genes in deep subseafloor sedimentary metagenomes.</title>
        <authorList>
            <person name="Kawai M."/>
            <person name="Futagami T."/>
            <person name="Toyoda A."/>
            <person name="Takaki Y."/>
            <person name="Nishi S."/>
            <person name="Hori S."/>
            <person name="Arai W."/>
            <person name="Tsubouchi T."/>
            <person name="Morono Y."/>
            <person name="Uchiyama I."/>
            <person name="Ito T."/>
            <person name="Fujiyama A."/>
            <person name="Inagaki F."/>
            <person name="Takami H."/>
        </authorList>
    </citation>
    <scope>NUCLEOTIDE SEQUENCE</scope>
    <source>
        <strain evidence="1">Expedition CK06-06</strain>
    </source>
</reference>
<proteinExistence type="predicted"/>
<dbReference type="AlphaFoldDB" id="X1LU91"/>
<gene>
    <name evidence="1" type="ORF">S06H3_33567</name>
</gene>
<sequence>MALVVVTDEAYMRDFYHYVLQGHVEGIPLPEEEGFIWNVEGGETKEIKVFYHLPNFWYELGNKPDYLSSRKIYYYRAWATCYIEGELIKIYGELVQFTSINPNCTGFTNFEA</sequence>
<name>X1LU91_9ZZZZ</name>
<protein>
    <submittedName>
        <fullName evidence="1">Uncharacterized protein</fullName>
    </submittedName>
</protein>
<comment type="caution">
    <text evidence="1">The sequence shown here is derived from an EMBL/GenBank/DDBJ whole genome shotgun (WGS) entry which is preliminary data.</text>
</comment>
<evidence type="ECO:0000313" key="1">
    <source>
        <dbReference type="EMBL" id="GAI22937.1"/>
    </source>
</evidence>